<sequence>MEISKQPVANDQAALPSESSTGTKKSWGEAIKAYMDKRAWVMLLLGFSSGLPYLLIFSSLSIWLKEAGFDIKIITMFSWAMLGYSFKFVWSPLVNAVPIPLLTKMLGQRRSWLIVAQMVVAFAIFMLGSFNPTSDVVLDYMAFFAVLLGFSAATQDIVIDAYRIEIAEKSLQPVLSGMFMAGYRIGLIVAGAGALFLAEYFGSTKATYNYAAWQQTYYIMASLMLVGVVTTLLIKEPTVTREQHERPMSDYFQLFLLFLISVIALIASFIVIGHVLPETESKFLGFVYESTKFIGAVVIAIGTALVLLKAKIIKKQVAVDMWVAPIQDFFIRYGKKAVWLILLIGLYRISDIVAGTTSNLFYVNLGFSKTDIALAVKTFGMGMSIVGGILGGLLAERFKIMNAMLIGAILASASNLLFVILAGKGHDFFYMYSAVMFDNLASGLASAIFVAFLSVLTNIRFSMVQYALLSSLMTLTPKILGGYSGAMVETMGYPAFFTFTALIGIPVLLLIYMVDKHVMSQDATRGDNITHE</sequence>
<dbReference type="Pfam" id="PF07690">
    <property type="entry name" value="MFS_1"/>
    <property type="match status" value="1"/>
</dbReference>
<dbReference type="GO" id="GO:0022857">
    <property type="term" value="F:transmembrane transporter activity"/>
    <property type="evidence" value="ECO:0007669"/>
    <property type="project" value="InterPro"/>
</dbReference>
<protein>
    <submittedName>
        <fullName evidence="9">MFS transporter</fullName>
    </submittedName>
    <submittedName>
        <fullName evidence="10">Muropeptide transporter</fullName>
    </submittedName>
</protein>
<keyword evidence="5 7" id="KW-0472">Membrane</keyword>
<dbReference type="NCBIfam" id="TIGR00901">
    <property type="entry name" value="2A0125"/>
    <property type="match status" value="1"/>
</dbReference>
<feature type="transmembrane region" description="Helical" evidence="7">
    <location>
        <begin position="142"/>
        <end position="162"/>
    </location>
</feature>
<name>A0A109WB64_FAUOS</name>
<dbReference type="PROSITE" id="PS50850">
    <property type="entry name" value="MFS"/>
    <property type="match status" value="1"/>
</dbReference>
<dbReference type="RefSeq" id="WP_062330530.1">
    <property type="nucleotide sequence ID" value="NZ_CBCRZU010000005.1"/>
</dbReference>
<feature type="transmembrane region" description="Helical" evidence="7">
    <location>
        <begin position="402"/>
        <end position="423"/>
    </location>
</feature>
<evidence type="ECO:0000256" key="6">
    <source>
        <dbReference type="SAM" id="MobiDB-lite"/>
    </source>
</evidence>
<organism evidence="9 11">
    <name type="scientific">Faucicola osloensis</name>
    <name type="common">Moraxella osloensis</name>
    <dbReference type="NCBI Taxonomy" id="34062"/>
    <lineage>
        <taxon>Bacteria</taxon>
        <taxon>Pseudomonadati</taxon>
        <taxon>Pseudomonadota</taxon>
        <taxon>Gammaproteobacteria</taxon>
        <taxon>Moraxellales</taxon>
        <taxon>Moraxellaceae</taxon>
        <taxon>Faucicola</taxon>
    </lineage>
</organism>
<dbReference type="KEGG" id="mos:AXE82_01455"/>
<comment type="subcellular location">
    <subcellularLocation>
        <location evidence="1">Membrane</location>
        <topology evidence="1">Multi-pass membrane protein</topology>
    </subcellularLocation>
</comment>
<accession>A0A109WB64</accession>
<dbReference type="EMBL" id="UGPY01000001">
    <property type="protein sequence ID" value="STY97398.1"/>
    <property type="molecule type" value="Genomic_DNA"/>
</dbReference>
<evidence type="ECO:0000256" key="7">
    <source>
        <dbReference type="SAM" id="Phobius"/>
    </source>
</evidence>
<evidence type="ECO:0000256" key="5">
    <source>
        <dbReference type="ARBA" id="ARBA00023136"/>
    </source>
</evidence>
<evidence type="ECO:0000256" key="3">
    <source>
        <dbReference type="ARBA" id="ARBA00022692"/>
    </source>
</evidence>
<dbReference type="Gene3D" id="1.20.1250.20">
    <property type="entry name" value="MFS general substrate transporter like domains"/>
    <property type="match status" value="2"/>
</dbReference>
<reference evidence="9 11" key="1">
    <citation type="submission" date="2017-12" db="EMBL/GenBank/DDBJ databases">
        <title>Phylogenetic diversity of female urinary microbiome.</title>
        <authorList>
            <person name="Thomas-White K."/>
            <person name="Wolfe A.J."/>
        </authorList>
    </citation>
    <scope>NUCLEOTIDE SEQUENCE [LARGE SCALE GENOMIC DNA]</scope>
    <source>
        <strain evidence="9 11">UMB0416</strain>
    </source>
</reference>
<dbReference type="GO" id="GO:0016020">
    <property type="term" value="C:membrane"/>
    <property type="evidence" value="ECO:0007669"/>
    <property type="project" value="UniProtKB-SubCell"/>
</dbReference>
<keyword evidence="12" id="KW-1185">Reference proteome</keyword>
<dbReference type="PANTHER" id="PTHR12778:SF10">
    <property type="entry name" value="MAJOR FACILITATOR SUPERFAMILY DOMAIN-CONTAINING PROTEIN 3"/>
    <property type="match status" value="1"/>
</dbReference>
<dbReference type="InterPro" id="IPR036259">
    <property type="entry name" value="MFS_trans_sf"/>
</dbReference>
<evidence type="ECO:0000256" key="4">
    <source>
        <dbReference type="ARBA" id="ARBA00022989"/>
    </source>
</evidence>
<dbReference type="SUPFAM" id="SSF103473">
    <property type="entry name" value="MFS general substrate transporter"/>
    <property type="match status" value="1"/>
</dbReference>
<dbReference type="AlphaFoldDB" id="A0A109WB64"/>
<feature type="transmembrane region" description="Helical" evidence="7">
    <location>
        <begin position="217"/>
        <end position="234"/>
    </location>
</feature>
<feature type="transmembrane region" description="Helical" evidence="7">
    <location>
        <begin position="111"/>
        <end position="130"/>
    </location>
</feature>
<feature type="transmembrane region" description="Helical" evidence="7">
    <location>
        <begin position="495"/>
        <end position="514"/>
    </location>
</feature>
<feature type="transmembrane region" description="Helical" evidence="7">
    <location>
        <begin position="337"/>
        <end position="362"/>
    </location>
</feature>
<keyword evidence="3 7" id="KW-0812">Transmembrane</keyword>
<feature type="transmembrane region" description="Helical" evidence="7">
    <location>
        <begin position="463"/>
        <end position="483"/>
    </location>
</feature>
<dbReference type="GeneID" id="35778632"/>
<dbReference type="Proteomes" id="UP000255230">
    <property type="component" value="Unassembled WGS sequence"/>
</dbReference>
<feature type="domain" description="Major facilitator superfamily (MFS) profile" evidence="8">
    <location>
        <begin position="38"/>
        <end position="518"/>
    </location>
</feature>
<feature type="transmembrane region" description="Helical" evidence="7">
    <location>
        <begin position="76"/>
        <end position="99"/>
    </location>
</feature>
<feature type="transmembrane region" description="Helical" evidence="7">
    <location>
        <begin position="429"/>
        <end position="456"/>
    </location>
</feature>
<dbReference type="InterPro" id="IPR011701">
    <property type="entry name" value="MFS"/>
</dbReference>
<evidence type="ECO:0000313" key="9">
    <source>
        <dbReference type="EMBL" id="PKZ69718.1"/>
    </source>
</evidence>
<proteinExistence type="predicted"/>
<dbReference type="InterPro" id="IPR020846">
    <property type="entry name" value="MFS_dom"/>
</dbReference>
<feature type="region of interest" description="Disordered" evidence="6">
    <location>
        <begin position="1"/>
        <end position="24"/>
    </location>
</feature>
<dbReference type="PANTHER" id="PTHR12778">
    <property type="entry name" value="SOLUTE CARRIER FAMILY 33 ACETYL-COA TRANSPORTER -RELATED"/>
    <property type="match status" value="1"/>
</dbReference>
<dbReference type="EMBL" id="PKJS01000002">
    <property type="protein sequence ID" value="PKZ69718.1"/>
    <property type="molecule type" value="Genomic_DNA"/>
</dbReference>
<evidence type="ECO:0000313" key="12">
    <source>
        <dbReference type="Proteomes" id="UP000255230"/>
    </source>
</evidence>
<evidence type="ECO:0000256" key="1">
    <source>
        <dbReference type="ARBA" id="ARBA00004141"/>
    </source>
</evidence>
<evidence type="ECO:0000259" key="8">
    <source>
        <dbReference type="PROSITE" id="PS50850"/>
    </source>
</evidence>
<feature type="transmembrane region" description="Helical" evidence="7">
    <location>
        <begin position="254"/>
        <end position="273"/>
    </location>
</feature>
<keyword evidence="4 7" id="KW-1133">Transmembrane helix</keyword>
<feature type="transmembrane region" description="Helical" evidence="7">
    <location>
        <begin position="293"/>
        <end position="312"/>
    </location>
</feature>
<keyword evidence="2" id="KW-0813">Transport</keyword>
<dbReference type="Proteomes" id="UP000234914">
    <property type="component" value="Unassembled WGS sequence"/>
</dbReference>
<feature type="transmembrane region" description="Helical" evidence="7">
    <location>
        <begin position="374"/>
        <end position="395"/>
    </location>
</feature>
<reference evidence="10 12" key="2">
    <citation type="submission" date="2018-06" db="EMBL/GenBank/DDBJ databases">
        <authorList>
            <consortium name="Pathogen Informatics"/>
            <person name="Doyle S."/>
        </authorList>
    </citation>
    <scope>NUCLEOTIDE SEQUENCE [LARGE SCALE GENOMIC DNA]</scope>
    <source>
        <strain evidence="10 12">NCTC10465</strain>
    </source>
</reference>
<gene>
    <name evidence="10" type="primary">ampG_2</name>
    <name evidence="9" type="ORF">CYJ96_02155</name>
    <name evidence="10" type="ORF">NCTC10465_01182</name>
</gene>
<evidence type="ECO:0000256" key="2">
    <source>
        <dbReference type="ARBA" id="ARBA00022448"/>
    </source>
</evidence>
<evidence type="ECO:0000313" key="10">
    <source>
        <dbReference type="EMBL" id="STY97398.1"/>
    </source>
</evidence>
<evidence type="ECO:0000313" key="11">
    <source>
        <dbReference type="Proteomes" id="UP000234914"/>
    </source>
</evidence>
<dbReference type="InterPro" id="IPR004752">
    <property type="entry name" value="AmpG_permease/AT-1"/>
</dbReference>
<feature type="transmembrane region" description="Helical" evidence="7">
    <location>
        <begin position="174"/>
        <end position="197"/>
    </location>
</feature>
<feature type="transmembrane region" description="Helical" evidence="7">
    <location>
        <begin position="40"/>
        <end position="64"/>
    </location>
</feature>